<proteinExistence type="predicted"/>
<sequence length="234" mass="26346">MYRNYLSIVISFVFILTINFTGPVLAEENGTGSVFDSLPANNPAQNDEQGKPTTVTESEPVTTEDNSVLETAETPFDSGTSFFMLFMQMIAALAVVIALIYIMLRFVGKRTRSFRDHQTLQSIGGVPLGANRSLQMIKLGDRILVVGVGETIQLIKEIDDETEVAKIMEQHQSEFDRLEEPLTKASTWINQLVTKKNQENTKKTLDFSELLDKQLQDVSKSQQQIREAMKEHKK</sequence>
<dbReference type="Proteomes" id="UP001148125">
    <property type="component" value="Unassembled WGS sequence"/>
</dbReference>
<feature type="region of interest" description="Disordered" evidence="6">
    <location>
        <begin position="36"/>
        <end position="67"/>
    </location>
</feature>
<evidence type="ECO:0000256" key="3">
    <source>
        <dbReference type="ARBA" id="ARBA00022692"/>
    </source>
</evidence>
<evidence type="ECO:0000256" key="4">
    <source>
        <dbReference type="ARBA" id="ARBA00022989"/>
    </source>
</evidence>
<keyword evidence="9" id="KW-1185">Reference proteome</keyword>
<evidence type="ECO:0000256" key="6">
    <source>
        <dbReference type="SAM" id="MobiDB-lite"/>
    </source>
</evidence>
<feature type="compositionally biased region" description="Polar residues" evidence="6">
    <location>
        <begin position="36"/>
        <end position="47"/>
    </location>
</feature>
<gene>
    <name evidence="8" type="ORF">N7Z68_06120</name>
</gene>
<accession>A0ABT5VBW3</accession>
<evidence type="ECO:0000313" key="9">
    <source>
        <dbReference type="Proteomes" id="UP001148125"/>
    </source>
</evidence>
<reference evidence="8" key="1">
    <citation type="submission" date="2024-05" db="EMBL/GenBank/DDBJ databases">
        <title>Alkalihalobacillus sp. strain MEB203 novel alkaliphilic bacterium from Lonar Lake, India.</title>
        <authorList>
            <person name="Joshi A."/>
            <person name="Thite S."/>
            <person name="Mengade P."/>
        </authorList>
    </citation>
    <scope>NUCLEOTIDE SEQUENCE</scope>
    <source>
        <strain evidence="8">MEB 203</strain>
    </source>
</reference>
<dbReference type="EMBL" id="JAOTPO010000003">
    <property type="protein sequence ID" value="MDE5412954.1"/>
    <property type="molecule type" value="Genomic_DNA"/>
</dbReference>
<protein>
    <submittedName>
        <fullName evidence="8">Flagellar biosynthetic protein FliO</fullName>
    </submittedName>
</protein>
<name>A0ABT5VBW3_9BACI</name>
<keyword evidence="2" id="KW-1003">Cell membrane</keyword>
<evidence type="ECO:0000313" key="8">
    <source>
        <dbReference type="EMBL" id="MDE5412954.1"/>
    </source>
</evidence>
<feature type="transmembrane region" description="Helical" evidence="7">
    <location>
        <begin position="82"/>
        <end position="104"/>
    </location>
</feature>
<dbReference type="Pfam" id="PF04347">
    <property type="entry name" value="FliO"/>
    <property type="match status" value="1"/>
</dbReference>
<feature type="compositionally biased region" description="Low complexity" evidence="6">
    <location>
        <begin position="52"/>
        <end position="64"/>
    </location>
</feature>
<evidence type="ECO:0000256" key="2">
    <source>
        <dbReference type="ARBA" id="ARBA00022475"/>
    </source>
</evidence>
<keyword evidence="5 7" id="KW-0472">Membrane</keyword>
<comment type="caution">
    <text evidence="8">The sequence shown here is derived from an EMBL/GenBank/DDBJ whole genome shotgun (WGS) entry which is preliminary data.</text>
</comment>
<dbReference type="InterPro" id="IPR022781">
    <property type="entry name" value="Flagellar_biosynth_FliO"/>
</dbReference>
<comment type="subcellular location">
    <subcellularLocation>
        <location evidence="1">Cell membrane</location>
    </subcellularLocation>
</comment>
<keyword evidence="8" id="KW-0282">Flagellum</keyword>
<evidence type="ECO:0000256" key="7">
    <source>
        <dbReference type="SAM" id="Phobius"/>
    </source>
</evidence>
<keyword evidence="3 7" id="KW-0812">Transmembrane</keyword>
<evidence type="ECO:0000256" key="1">
    <source>
        <dbReference type="ARBA" id="ARBA00004236"/>
    </source>
</evidence>
<keyword evidence="4 7" id="KW-1133">Transmembrane helix</keyword>
<keyword evidence="8" id="KW-0966">Cell projection</keyword>
<organism evidence="8 9">
    <name type="scientific">Alkalihalobacterium chitinilyticum</name>
    <dbReference type="NCBI Taxonomy" id="2980103"/>
    <lineage>
        <taxon>Bacteria</taxon>
        <taxon>Bacillati</taxon>
        <taxon>Bacillota</taxon>
        <taxon>Bacilli</taxon>
        <taxon>Bacillales</taxon>
        <taxon>Bacillaceae</taxon>
        <taxon>Alkalihalobacterium</taxon>
    </lineage>
</organism>
<dbReference type="RefSeq" id="WP_275117583.1">
    <property type="nucleotide sequence ID" value="NZ_JAOTPO010000003.1"/>
</dbReference>
<keyword evidence="8" id="KW-0969">Cilium</keyword>
<evidence type="ECO:0000256" key="5">
    <source>
        <dbReference type="ARBA" id="ARBA00023136"/>
    </source>
</evidence>